<dbReference type="GO" id="GO:0055085">
    <property type="term" value="P:transmembrane transport"/>
    <property type="evidence" value="ECO:0007669"/>
    <property type="project" value="InterPro"/>
</dbReference>
<dbReference type="NCBIfam" id="NF037995">
    <property type="entry name" value="TRAP_S1"/>
    <property type="match status" value="1"/>
</dbReference>
<evidence type="ECO:0000256" key="2">
    <source>
        <dbReference type="SAM" id="SignalP"/>
    </source>
</evidence>
<keyword evidence="1 2" id="KW-0732">Signal</keyword>
<dbReference type="InterPro" id="IPR018389">
    <property type="entry name" value="DctP_fam"/>
</dbReference>
<dbReference type="PANTHER" id="PTHR33376">
    <property type="match status" value="1"/>
</dbReference>
<proteinExistence type="predicted"/>
<dbReference type="Proteomes" id="UP000030475">
    <property type="component" value="Unassembled WGS sequence"/>
</dbReference>
<evidence type="ECO:0000313" key="4">
    <source>
        <dbReference type="Proteomes" id="UP000030475"/>
    </source>
</evidence>
<dbReference type="SUPFAM" id="SSF53850">
    <property type="entry name" value="Periplasmic binding protein-like II"/>
    <property type="match status" value="1"/>
</dbReference>
<reference evidence="3 4" key="1">
    <citation type="submission" date="2014-08" db="EMBL/GenBank/DDBJ databases">
        <authorList>
            <person name="Bunnell A."/>
            <person name="Chain P.S."/>
            <person name="Chertkov O."/>
            <person name="Currie B.J."/>
            <person name="Daligault H.E."/>
            <person name="Davenport K.W."/>
            <person name="Davis C."/>
            <person name="Gleasner C.D."/>
            <person name="Johnson S.L."/>
            <person name="Kaestli M."/>
            <person name="Koren S."/>
            <person name="Kunde Y.A."/>
            <person name="Mayo M."/>
            <person name="McMurry K.K."/>
            <person name="Price E.P."/>
            <person name="Reitenga K.G."/>
            <person name="Robison R."/>
            <person name="Rosovitz M.J."/>
            <person name="Sarovich D.S."/>
            <person name="Teshima H."/>
        </authorList>
    </citation>
    <scope>NUCLEOTIDE SEQUENCE [LARGE SCALE GENOMIC DNA]</scope>
    <source>
        <strain evidence="3 4">MSHR44</strain>
    </source>
</reference>
<dbReference type="PANTHER" id="PTHR33376:SF4">
    <property type="entry name" value="SIALIC ACID-BINDING PERIPLASMIC PROTEIN SIAP"/>
    <property type="match status" value="1"/>
</dbReference>
<dbReference type="AlphaFoldDB" id="A0AA40JJK6"/>
<comment type="caution">
    <text evidence="3">The sequence shown here is derived from an EMBL/GenBank/DDBJ whole genome shotgun (WGS) entry which is preliminary data.</text>
</comment>
<name>A0AA40JJK6_BURPE</name>
<dbReference type="Pfam" id="PF03480">
    <property type="entry name" value="DctP"/>
    <property type="match status" value="1"/>
</dbReference>
<dbReference type="Gene3D" id="3.40.190.170">
    <property type="entry name" value="Bacterial extracellular solute-binding protein, family 7"/>
    <property type="match status" value="1"/>
</dbReference>
<protein>
    <submittedName>
        <fullName evidence="3">Bacterial extracellular solute-binding, 7 family protein</fullName>
    </submittedName>
</protein>
<dbReference type="EMBL" id="JQIM01000007">
    <property type="protein sequence ID" value="KGX17147.1"/>
    <property type="molecule type" value="Genomic_DNA"/>
</dbReference>
<feature type="signal peptide" evidence="2">
    <location>
        <begin position="1"/>
        <end position="18"/>
    </location>
</feature>
<dbReference type="RefSeq" id="WP_038740572.1">
    <property type="nucleotide sequence ID" value="NZ_KN323090.1"/>
</dbReference>
<organism evidence="3 4">
    <name type="scientific">Burkholderia pseudomallei</name>
    <name type="common">Pseudomonas pseudomallei</name>
    <dbReference type="NCBI Taxonomy" id="28450"/>
    <lineage>
        <taxon>Bacteria</taxon>
        <taxon>Pseudomonadati</taxon>
        <taxon>Pseudomonadota</taxon>
        <taxon>Betaproteobacteria</taxon>
        <taxon>Burkholderiales</taxon>
        <taxon>Burkholderiaceae</taxon>
        <taxon>Burkholderia</taxon>
        <taxon>pseudomallei group</taxon>
    </lineage>
</organism>
<sequence>MKLRTLATLITLLGAAQAALGLAQQLPSQASPNWTIATAYPADTVSGRAAADFARTLEAALGGAAHVSPRFEFKTLGAALSEDATRLPFALLFAGDLAGKEPILALSVRPYSVTSIDEAREMAQLAKPAYRTALAHQGLVLLAVVPWPPTGIWSRKPIDSPRDFAGMRVRAYDESSRRVMARLGAQVVSLPIQEALVQLKAGAIDAIISSGDGDAGRAYADVLPNFTALRYAYPVSFLVASKQFLDGLSAQQRSAVFQSGAEAERLAWERLPERVHRNYRSMSAWGVAVHDPAPKSLIAAVERAARADTSAAIENDYETAQMLSQFHSCSVSRRACDSHLDQEAAR</sequence>
<accession>A0AA40JJK6</accession>
<evidence type="ECO:0000313" key="3">
    <source>
        <dbReference type="EMBL" id="KGX17147.1"/>
    </source>
</evidence>
<dbReference type="InterPro" id="IPR038404">
    <property type="entry name" value="TRAP_DctP_sf"/>
</dbReference>
<feature type="chain" id="PRO_5041432728" evidence="2">
    <location>
        <begin position="19"/>
        <end position="346"/>
    </location>
</feature>
<gene>
    <name evidence="3" type="ORF">Y036_5972</name>
</gene>
<evidence type="ECO:0000256" key="1">
    <source>
        <dbReference type="ARBA" id="ARBA00022729"/>
    </source>
</evidence>